<feature type="compositionally biased region" description="Basic and acidic residues" evidence="1">
    <location>
        <begin position="1"/>
        <end position="17"/>
    </location>
</feature>
<dbReference type="AlphaFoldDB" id="A0A6C2YWM1"/>
<feature type="transmembrane region" description="Helical" evidence="2">
    <location>
        <begin position="27"/>
        <end position="46"/>
    </location>
</feature>
<dbReference type="Proteomes" id="UP000464378">
    <property type="component" value="Chromosome"/>
</dbReference>
<organism evidence="3">
    <name type="scientific">Tuwongella immobilis</name>
    <dbReference type="NCBI Taxonomy" id="692036"/>
    <lineage>
        <taxon>Bacteria</taxon>
        <taxon>Pseudomonadati</taxon>
        <taxon>Planctomycetota</taxon>
        <taxon>Planctomycetia</taxon>
        <taxon>Gemmatales</taxon>
        <taxon>Gemmataceae</taxon>
        <taxon>Tuwongella</taxon>
    </lineage>
</organism>
<feature type="transmembrane region" description="Helical" evidence="2">
    <location>
        <begin position="58"/>
        <end position="79"/>
    </location>
</feature>
<gene>
    <name evidence="3" type="ORF">GMBLW1_38740</name>
</gene>
<dbReference type="KEGG" id="tim:GMBLW1_38740"/>
<keyword evidence="2" id="KW-0472">Membrane</keyword>
<dbReference type="InParanoid" id="A0A6C2YWM1"/>
<keyword evidence="2" id="KW-0812">Transmembrane</keyword>
<dbReference type="RefSeq" id="WP_162660411.1">
    <property type="nucleotide sequence ID" value="NZ_LR593887.1"/>
</dbReference>
<dbReference type="EMBL" id="LR593887">
    <property type="protein sequence ID" value="VTS07994.1"/>
    <property type="molecule type" value="Genomic_DNA"/>
</dbReference>
<feature type="transmembrane region" description="Helical" evidence="2">
    <location>
        <begin position="85"/>
        <end position="107"/>
    </location>
</feature>
<evidence type="ECO:0000313" key="3">
    <source>
        <dbReference type="EMBL" id="VIP05319.1"/>
    </source>
</evidence>
<proteinExistence type="predicted"/>
<sequence>MKLDLPTHGFDTDESSKASDAPIEPPFFYLGCFLLLIAVGMGGWGFSKGDLTADQRVILLWCLPLSSGFGSWTFAGGITAKSKGWQGFVISATGGFVVWLLTFCFLFHQ</sequence>
<protein>
    <submittedName>
        <fullName evidence="3">Uncharacterized protein</fullName>
    </submittedName>
</protein>
<dbReference type="EMBL" id="LR586016">
    <property type="protein sequence ID" value="VIP05319.1"/>
    <property type="molecule type" value="Genomic_DNA"/>
</dbReference>
<evidence type="ECO:0000256" key="2">
    <source>
        <dbReference type="SAM" id="Phobius"/>
    </source>
</evidence>
<keyword evidence="4" id="KW-1185">Reference proteome</keyword>
<feature type="region of interest" description="Disordered" evidence="1">
    <location>
        <begin position="1"/>
        <end position="21"/>
    </location>
</feature>
<name>A0A6C2YWM1_9BACT</name>
<evidence type="ECO:0000256" key="1">
    <source>
        <dbReference type="SAM" id="MobiDB-lite"/>
    </source>
</evidence>
<keyword evidence="2" id="KW-1133">Transmembrane helix</keyword>
<reference evidence="3" key="1">
    <citation type="submission" date="2019-04" db="EMBL/GenBank/DDBJ databases">
        <authorList>
            <consortium name="Science for Life Laboratories"/>
        </authorList>
    </citation>
    <scope>NUCLEOTIDE SEQUENCE</scope>
    <source>
        <strain evidence="3">MBLW1</strain>
    </source>
</reference>
<accession>A0A6C2YWM1</accession>
<evidence type="ECO:0000313" key="4">
    <source>
        <dbReference type="Proteomes" id="UP000464378"/>
    </source>
</evidence>